<dbReference type="FunFam" id="3.40.140.10:FF:000203">
    <property type="entry name" value="COP9 signalosome complex subunit 5"/>
    <property type="match status" value="1"/>
</dbReference>
<dbReference type="GO" id="GO:0008237">
    <property type="term" value="F:metallopeptidase activity"/>
    <property type="evidence" value="ECO:0007669"/>
    <property type="project" value="UniProtKB-KW"/>
</dbReference>
<dbReference type="InterPro" id="IPR050242">
    <property type="entry name" value="JAMM_MPN+_peptidase_M67A"/>
</dbReference>
<organism evidence="16 17">
    <name type="scientific">Zygosaccharomyces mellis</name>
    <dbReference type="NCBI Taxonomy" id="42258"/>
    <lineage>
        <taxon>Eukaryota</taxon>
        <taxon>Fungi</taxon>
        <taxon>Dikarya</taxon>
        <taxon>Ascomycota</taxon>
        <taxon>Saccharomycotina</taxon>
        <taxon>Saccharomycetes</taxon>
        <taxon>Saccharomycetales</taxon>
        <taxon>Saccharomycetaceae</taxon>
        <taxon>Zygosaccharomyces</taxon>
    </lineage>
</organism>
<feature type="domain" description="MPN" evidence="15">
    <location>
        <begin position="73"/>
        <end position="208"/>
    </location>
</feature>
<proteinExistence type="inferred from homology"/>
<comment type="subunit">
    <text evidence="4">Component of the COP9 signalosome (CSN) complex.</text>
</comment>
<keyword evidence="9" id="KW-0736">Signalosome</keyword>
<dbReference type="EMBL" id="BIMX01000006">
    <property type="protein sequence ID" value="GCE98836.1"/>
    <property type="molecule type" value="Genomic_DNA"/>
</dbReference>
<evidence type="ECO:0000256" key="13">
    <source>
        <dbReference type="ARBA" id="ARBA00023242"/>
    </source>
</evidence>
<evidence type="ECO:0000313" key="17">
    <source>
        <dbReference type="Proteomes" id="UP000301737"/>
    </source>
</evidence>
<dbReference type="GO" id="GO:0046872">
    <property type="term" value="F:metal ion binding"/>
    <property type="evidence" value="ECO:0007669"/>
    <property type="project" value="UniProtKB-KW"/>
</dbReference>
<dbReference type="PROSITE" id="PS50249">
    <property type="entry name" value="MPN"/>
    <property type="match status" value="1"/>
</dbReference>
<feature type="region of interest" description="Disordered" evidence="14">
    <location>
        <begin position="309"/>
        <end position="339"/>
    </location>
</feature>
<keyword evidence="13" id="KW-0539">Nucleus</keyword>
<gene>
    <name evidence="16" type="primary">RRI1</name>
    <name evidence="16" type="ORF">ZYGM_004488</name>
</gene>
<feature type="compositionally biased region" description="Polar residues" evidence="14">
    <location>
        <begin position="309"/>
        <end position="326"/>
    </location>
</feature>
<name>A0A4C2E687_9SACH</name>
<comment type="caution">
    <text evidence="16">The sequence shown here is derived from an EMBL/GenBank/DDBJ whole genome shotgun (WGS) entry which is preliminary data.</text>
</comment>
<comment type="similarity">
    <text evidence="3">Belongs to the peptidase M67A family. CSN5 subfamily.</text>
</comment>
<dbReference type="Pfam" id="PF01398">
    <property type="entry name" value="JAB"/>
    <property type="match status" value="1"/>
</dbReference>
<evidence type="ECO:0000259" key="15">
    <source>
        <dbReference type="PROSITE" id="PS50249"/>
    </source>
</evidence>
<evidence type="ECO:0000256" key="4">
    <source>
        <dbReference type="ARBA" id="ARBA00011098"/>
    </source>
</evidence>
<evidence type="ECO:0000256" key="7">
    <source>
        <dbReference type="ARBA" id="ARBA00022670"/>
    </source>
</evidence>
<dbReference type="CDD" id="cd08069">
    <property type="entry name" value="MPN_RPN11_CSN5"/>
    <property type="match status" value="1"/>
</dbReference>
<comment type="subcellular location">
    <subcellularLocation>
        <location evidence="2">Cytoplasm</location>
    </subcellularLocation>
    <subcellularLocation>
        <location evidence="1">Nucleus</location>
    </subcellularLocation>
</comment>
<dbReference type="PANTHER" id="PTHR10410">
    <property type="entry name" value="EUKARYOTIC TRANSLATION INITIATION FACTOR 3 -RELATED"/>
    <property type="match status" value="1"/>
</dbReference>
<keyword evidence="17" id="KW-1185">Reference proteome</keyword>
<evidence type="ECO:0000256" key="11">
    <source>
        <dbReference type="ARBA" id="ARBA00022833"/>
    </source>
</evidence>
<dbReference type="InterPro" id="IPR037518">
    <property type="entry name" value="MPN"/>
</dbReference>
<keyword evidence="11" id="KW-0862">Zinc</keyword>
<dbReference type="Proteomes" id="UP000301737">
    <property type="component" value="Unassembled WGS sequence"/>
</dbReference>
<dbReference type="GO" id="GO:0006508">
    <property type="term" value="P:proteolysis"/>
    <property type="evidence" value="ECO:0007669"/>
    <property type="project" value="UniProtKB-KW"/>
</dbReference>
<dbReference type="AlphaFoldDB" id="A0A4C2E687"/>
<feature type="compositionally biased region" description="Polar residues" evidence="14">
    <location>
        <begin position="360"/>
        <end position="393"/>
    </location>
</feature>
<evidence type="ECO:0000256" key="14">
    <source>
        <dbReference type="SAM" id="MobiDB-lite"/>
    </source>
</evidence>
<evidence type="ECO:0000256" key="9">
    <source>
        <dbReference type="ARBA" id="ARBA00022790"/>
    </source>
</evidence>
<evidence type="ECO:0000256" key="6">
    <source>
        <dbReference type="ARBA" id="ARBA00022490"/>
    </source>
</evidence>
<evidence type="ECO:0000256" key="1">
    <source>
        <dbReference type="ARBA" id="ARBA00004123"/>
    </source>
</evidence>
<dbReference type="SMART" id="SM00232">
    <property type="entry name" value="JAB_MPN"/>
    <property type="match status" value="1"/>
</dbReference>
<evidence type="ECO:0000256" key="12">
    <source>
        <dbReference type="ARBA" id="ARBA00023049"/>
    </source>
</evidence>
<feature type="region of interest" description="Disordered" evidence="14">
    <location>
        <begin position="351"/>
        <end position="393"/>
    </location>
</feature>
<evidence type="ECO:0000313" key="16">
    <source>
        <dbReference type="EMBL" id="GCE98836.1"/>
    </source>
</evidence>
<protein>
    <recommendedName>
        <fullName evidence="5">COP9 signalosome complex subunit 5</fullName>
    </recommendedName>
</protein>
<dbReference type="SUPFAM" id="SSF102712">
    <property type="entry name" value="JAB1/MPN domain"/>
    <property type="match status" value="1"/>
</dbReference>
<dbReference type="InterPro" id="IPR000555">
    <property type="entry name" value="JAMM/MPN+_dom"/>
</dbReference>
<keyword evidence="12" id="KW-0482">Metalloprotease</keyword>
<keyword evidence="6" id="KW-0963">Cytoplasm</keyword>
<dbReference type="Gene3D" id="3.40.140.10">
    <property type="entry name" value="Cytidine Deaminase, domain 2"/>
    <property type="match status" value="1"/>
</dbReference>
<keyword evidence="7" id="KW-0645">Protease</keyword>
<evidence type="ECO:0000256" key="10">
    <source>
        <dbReference type="ARBA" id="ARBA00022801"/>
    </source>
</evidence>
<evidence type="ECO:0000256" key="3">
    <source>
        <dbReference type="ARBA" id="ARBA00006008"/>
    </source>
</evidence>
<accession>A0A4C2E687</accession>
<evidence type="ECO:0000256" key="5">
    <source>
        <dbReference type="ARBA" id="ARBA00014880"/>
    </source>
</evidence>
<evidence type="ECO:0000256" key="2">
    <source>
        <dbReference type="ARBA" id="ARBA00004496"/>
    </source>
</evidence>
<keyword evidence="10" id="KW-0378">Hydrolase</keyword>
<evidence type="ECO:0000256" key="8">
    <source>
        <dbReference type="ARBA" id="ARBA00022723"/>
    </source>
</evidence>
<dbReference type="OrthoDB" id="605656at2759"/>
<sequence>MFLKDETVASLRKHIQDYYMPNDDLLQKSYEINHFDETPTQGDLLRHVDKRSLLGTNGKENPWGHNPRFFSSVSISRLACLKALEHALRGGSIEVMGMLIGTIMNDQFVIFDVFELPVEGTETRVNAQTESYEYMVQYVDEMLPVNQNIVGWYHSHPGYDCWLSSIDMHTQQLNQNFQDPYVAIVIDPHKSTKERKLCIGAFRTIQEPSLQEDDESLEFYELKISIFESIFDSSLRSSKLQIDTPKSDLLNDILLVRRLFDNMKQWNTFNEMNKKPQVDNNDNIQFVGSDPIAIEGKEQLMGRSRQIGISQRHSRSNSVLSVTSNENESDVDMDNKQLGDVDSVSSSIHTMADSTMPVRRQTQTQKSPPTSKRIWYNTQDSNYHPLTDETVQN</sequence>
<dbReference type="GO" id="GO:0005737">
    <property type="term" value="C:cytoplasm"/>
    <property type="evidence" value="ECO:0007669"/>
    <property type="project" value="UniProtKB-SubCell"/>
</dbReference>
<dbReference type="GO" id="GO:0008180">
    <property type="term" value="C:COP9 signalosome"/>
    <property type="evidence" value="ECO:0007669"/>
    <property type="project" value="UniProtKB-KW"/>
</dbReference>
<reference evidence="16 17" key="1">
    <citation type="submission" date="2019-01" db="EMBL/GenBank/DDBJ databases">
        <title>Draft Genome Sequencing of Zygosaccharomyces mellis Ca-7.</title>
        <authorList>
            <person name="Shiwa Y."/>
            <person name="Kanesaki Y."/>
            <person name="Ishige T."/>
            <person name="Mura K."/>
            <person name="Hori T."/>
            <person name="Tamura T."/>
        </authorList>
    </citation>
    <scope>NUCLEOTIDE SEQUENCE [LARGE SCALE GENOMIC DNA]</scope>
    <source>
        <strain evidence="16 17">Ca-7</strain>
    </source>
</reference>
<keyword evidence="8" id="KW-0479">Metal-binding</keyword>